<dbReference type="Proteomes" id="UP001433508">
    <property type="component" value="Unassembled WGS sequence"/>
</dbReference>
<keyword evidence="2" id="KW-1185">Reference proteome</keyword>
<gene>
    <name evidence="1" type="ORF">V1525DRAFT_434703</name>
</gene>
<comment type="caution">
    <text evidence="1">The sequence shown here is derived from an EMBL/GenBank/DDBJ whole genome shotgun (WGS) entry which is preliminary data.</text>
</comment>
<name>A0ACC3SUS4_LIPKO</name>
<reference evidence="2" key="1">
    <citation type="journal article" date="2024" name="Front. Bioeng. Biotechnol.">
        <title>Genome-scale model development and genomic sequencing of the oleaginous clade Lipomyces.</title>
        <authorList>
            <person name="Czajka J.J."/>
            <person name="Han Y."/>
            <person name="Kim J."/>
            <person name="Mondo S.J."/>
            <person name="Hofstad B.A."/>
            <person name="Robles A."/>
            <person name="Haridas S."/>
            <person name="Riley R."/>
            <person name="LaButti K."/>
            <person name="Pangilinan J."/>
            <person name="Andreopoulos W."/>
            <person name="Lipzen A."/>
            <person name="Yan J."/>
            <person name="Wang M."/>
            <person name="Ng V."/>
            <person name="Grigoriev I.V."/>
            <person name="Spatafora J.W."/>
            <person name="Magnuson J.K."/>
            <person name="Baker S.E."/>
            <person name="Pomraning K.R."/>
        </authorList>
    </citation>
    <scope>NUCLEOTIDE SEQUENCE [LARGE SCALE GENOMIC DNA]</scope>
    <source>
        <strain evidence="2">CBS 7786</strain>
    </source>
</reference>
<evidence type="ECO:0000313" key="1">
    <source>
        <dbReference type="EMBL" id="KAK9235398.1"/>
    </source>
</evidence>
<protein>
    <submittedName>
        <fullName evidence="1">Uncharacterized protein</fullName>
    </submittedName>
</protein>
<sequence>MAEPGLRQSTSDERITGRSRLAPEKIIEILGRREVKRRVGEHGQFVSTETGFGLLSQEERDGYQPTLEQLEEAEETLRLEDTEGLR</sequence>
<proteinExistence type="predicted"/>
<dbReference type="EMBL" id="MU971417">
    <property type="protein sequence ID" value="KAK9235398.1"/>
    <property type="molecule type" value="Genomic_DNA"/>
</dbReference>
<organism evidence="1 2">
    <name type="scientific">Lipomyces kononenkoae</name>
    <name type="common">Yeast</name>
    <dbReference type="NCBI Taxonomy" id="34357"/>
    <lineage>
        <taxon>Eukaryota</taxon>
        <taxon>Fungi</taxon>
        <taxon>Dikarya</taxon>
        <taxon>Ascomycota</taxon>
        <taxon>Saccharomycotina</taxon>
        <taxon>Lipomycetes</taxon>
        <taxon>Lipomycetales</taxon>
        <taxon>Lipomycetaceae</taxon>
        <taxon>Lipomyces</taxon>
    </lineage>
</organism>
<evidence type="ECO:0000313" key="2">
    <source>
        <dbReference type="Proteomes" id="UP001433508"/>
    </source>
</evidence>
<accession>A0ACC3SUS4</accession>